<name>A0AAD7ZDV6_DIPPU</name>
<dbReference type="PROSITE" id="PS50217">
    <property type="entry name" value="BZIP"/>
    <property type="match status" value="1"/>
</dbReference>
<feature type="compositionally biased region" description="Low complexity" evidence="2">
    <location>
        <begin position="223"/>
        <end position="237"/>
    </location>
</feature>
<dbReference type="Gene3D" id="1.20.5.170">
    <property type="match status" value="1"/>
</dbReference>
<evidence type="ECO:0000259" key="3">
    <source>
        <dbReference type="PROSITE" id="PS50217"/>
    </source>
</evidence>
<evidence type="ECO:0000313" key="5">
    <source>
        <dbReference type="Proteomes" id="UP001233999"/>
    </source>
</evidence>
<keyword evidence="5" id="KW-1185">Reference proteome</keyword>
<dbReference type="EMBL" id="JASPKZ010008856">
    <property type="protein sequence ID" value="KAJ9578870.1"/>
    <property type="molecule type" value="Genomic_DNA"/>
</dbReference>
<feature type="compositionally biased region" description="Polar residues" evidence="2">
    <location>
        <begin position="304"/>
        <end position="318"/>
    </location>
</feature>
<proteinExistence type="predicted"/>
<sequence>MAKEKYLTEEELVNILYNDHSGDELIPELEYSQSESEDELPLAEIDMPIPCDNVKIEIKSEGEDETTYFAIDQETFPTFEDTEFKVEPHLFKELALATRPSTVVFSEVSTASCSEVNSIPAQNVMPAFQPVIIRKSSNGEHIVANKQAGKEIKIEDSKISEKQMPKKRFVRAGKLKSIIEAKSESESDIHEEASTSVQASVSRRGKISHTDKEITVHRPRGHPPASSPINSNKNNPSRQRKTSYRSDIEITICRSRGRPLASSPRNSNKNNSSRRRKTSYTSDFKITVRRPRGRPPASSPRCSNKNNPSRQRKTSYTSDFKIIVRSPRGRPPASSPRNSNKNNLSRQRKTSYRSDFEDPDSPLFKRVRLSSVESDTDKYRELRDRNNEASRRSRLNTKIREVEMKETAQRLEKENHSLRIRAEQTERLVKKLKEALLESVAKDKSDK</sequence>
<protein>
    <recommendedName>
        <fullName evidence="3">BZIP domain-containing protein</fullName>
    </recommendedName>
</protein>
<keyword evidence="1" id="KW-0175">Coiled coil</keyword>
<gene>
    <name evidence="4" type="ORF">L9F63_004884</name>
</gene>
<dbReference type="CDD" id="cd14813">
    <property type="entry name" value="bZIP_BmCbz-like"/>
    <property type="match status" value="1"/>
</dbReference>
<evidence type="ECO:0000313" key="4">
    <source>
        <dbReference type="EMBL" id="KAJ9578870.1"/>
    </source>
</evidence>
<organism evidence="4 5">
    <name type="scientific">Diploptera punctata</name>
    <name type="common">Pacific beetle cockroach</name>
    <dbReference type="NCBI Taxonomy" id="6984"/>
    <lineage>
        <taxon>Eukaryota</taxon>
        <taxon>Metazoa</taxon>
        <taxon>Ecdysozoa</taxon>
        <taxon>Arthropoda</taxon>
        <taxon>Hexapoda</taxon>
        <taxon>Insecta</taxon>
        <taxon>Pterygota</taxon>
        <taxon>Neoptera</taxon>
        <taxon>Polyneoptera</taxon>
        <taxon>Dictyoptera</taxon>
        <taxon>Blattodea</taxon>
        <taxon>Blaberoidea</taxon>
        <taxon>Blaberidae</taxon>
        <taxon>Diplopterinae</taxon>
        <taxon>Diploptera</taxon>
    </lineage>
</organism>
<reference evidence="4" key="2">
    <citation type="submission" date="2023-05" db="EMBL/GenBank/DDBJ databases">
        <authorList>
            <person name="Fouks B."/>
        </authorList>
    </citation>
    <scope>NUCLEOTIDE SEQUENCE</scope>
    <source>
        <strain evidence="4">Stay&amp;Tobe</strain>
        <tissue evidence="4">Testes</tissue>
    </source>
</reference>
<accession>A0AAD7ZDV6</accession>
<dbReference type="Proteomes" id="UP001233999">
    <property type="component" value="Unassembled WGS sequence"/>
</dbReference>
<dbReference type="AlphaFoldDB" id="A0AAD7ZDV6"/>
<feature type="compositionally biased region" description="Basic and acidic residues" evidence="2">
    <location>
        <begin position="183"/>
        <end position="193"/>
    </location>
</feature>
<comment type="caution">
    <text evidence="4">The sequence shown here is derived from an EMBL/GenBank/DDBJ whole genome shotgun (WGS) entry which is preliminary data.</text>
</comment>
<evidence type="ECO:0000256" key="1">
    <source>
        <dbReference type="SAM" id="Coils"/>
    </source>
</evidence>
<feature type="region of interest" description="Disordered" evidence="2">
    <location>
        <begin position="183"/>
        <end position="362"/>
    </location>
</feature>
<reference evidence="4" key="1">
    <citation type="journal article" date="2023" name="IScience">
        <title>Live-bearing cockroach genome reveals convergent evolutionary mechanisms linked to viviparity in insects and beyond.</title>
        <authorList>
            <person name="Fouks B."/>
            <person name="Harrison M.C."/>
            <person name="Mikhailova A.A."/>
            <person name="Marchal E."/>
            <person name="English S."/>
            <person name="Carruthers M."/>
            <person name="Jennings E.C."/>
            <person name="Chiamaka E.L."/>
            <person name="Frigard R.A."/>
            <person name="Pippel M."/>
            <person name="Attardo G.M."/>
            <person name="Benoit J.B."/>
            <person name="Bornberg-Bauer E."/>
            <person name="Tobe S.S."/>
        </authorList>
    </citation>
    <scope>NUCLEOTIDE SEQUENCE</scope>
    <source>
        <strain evidence="4">Stay&amp;Tobe</strain>
    </source>
</reference>
<dbReference type="GO" id="GO:0005634">
    <property type="term" value="C:nucleus"/>
    <property type="evidence" value="ECO:0007669"/>
    <property type="project" value="UniProtKB-ARBA"/>
</dbReference>
<evidence type="ECO:0000256" key="2">
    <source>
        <dbReference type="SAM" id="MobiDB-lite"/>
    </source>
</evidence>
<feature type="coiled-coil region" evidence="1">
    <location>
        <begin position="372"/>
        <end position="442"/>
    </location>
</feature>
<feature type="compositionally biased region" description="Low complexity" evidence="2">
    <location>
        <begin position="262"/>
        <end position="271"/>
    </location>
</feature>
<feature type="domain" description="BZIP" evidence="3">
    <location>
        <begin position="376"/>
        <end position="439"/>
    </location>
</feature>
<dbReference type="SMART" id="SM00338">
    <property type="entry name" value="BRLZ"/>
    <property type="match status" value="1"/>
</dbReference>
<dbReference type="InterPro" id="IPR004827">
    <property type="entry name" value="bZIP"/>
</dbReference>
<dbReference type="Pfam" id="PF07716">
    <property type="entry name" value="bZIP_2"/>
    <property type="match status" value="1"/>
</dbReference>
<dbReference type="GO" id="GO:0003700">
    <property type="term" value="F:DNA-binding transcription factor activity"/>
    <property type="evidence" value="ECO:0007669"/>
    <property type="project" value="InterPro"/>
</dbReference>
<dbReference type="InterPro" id="IPR046347">
    <property type="entry name" value="bZIP_sf"/>
</dbReference>
<dbReference type="SUPFAM" id="SSF57959">
    <property type="entry name" value="Leucine zipper domain"/>
    <property type="match status" value="1"/>
</dbReference>